<dbReference type="EMBL" id="JACHIV010000001">
    <property type="protein sequence ID" value="MBB5068059.1"/>
    <property type="molecule type" value="Genomic_DNA"/>
</dbReference>
<reference evidence="2 3" key="1">
    <citation type="submission" date="2020-08" db="EMBL/GenBank/DDBJ databases">
        <title>Sequencing the genomes of 1000 actinobacteria strains.</title>
        <authorList>
            <person name="Klenk H.-P."/>
        </authorList>
    </citation>
    <scope>NUCLEOTIDE SEQUENCE [LARGE SCALE GENOMIC DNA]</scope>
    <source>
        <strain evidence="2 3">DSM 45582</strain>
    </source>
</reference>
<protein>
    <recommendedName>
        <fullName evidence="1">Glyoxalase-like domain-containing protein</fullName>
    </recommendedName>
</protein>
<evidence type="ECO:0000259" key="1">
    <source>
        <dbReference type="Pfam" id="PF18029"/>
    </source>
</evidence>
<organism evidence="2 3">
    <name type="scientific">Saccharopolyspora gloriosae</name>
    <dbReference type="NCBI Taxonomy" id="455344"/>
    <lineage>
        <taxon>Bacteria</taxon>
        <taxon>Bacillati</taxon>
        <taxon>Actinomycetota</taxon>
        <taxon>Actinomycetes</taxon>
        <taxon>Pseudonocardiales</taxon>
        <taxon>Pseudonocardiaceae</taxon>
        <taxon>Saccharopolyspora</taxon>
    </lineage>
</organism>
<dbReference type="RefSeq" id="WP_184477820.1">
    <property type="nucleotide sequence ID" value="NZ_JACHIV010000001.1"/>
</dbReference>
<dbReference type="PANTHER" id="PTHR35908:SF1">
    <property type="entry name" value="CONSERVED PROTEIN"/>
    <property type="match status" value="1"/>
</dbReference>
<proteinExistence type="predicted"/>
<dbReference type="AlphaFoldDB" id="A0A840NFG3"/>
<name>A0A840NFG3_9PSEU</name>
<feature type="domain" description="Glyoxalase-like" evidence="1">
    <location>
        <begin position="9"/>
        <end position="114"/>
    </location>
</feature>
<evidence type="ECO:0000313" key="3">
    <source>
        <dbReference type="Proteomes" id="UP000580474"/>
    </source>
</evidence>
<keyword evidence="3" id="KW-1185">Reference proteome</keyword>
<accession>A0A840NFG3</accession>
<dbReference type="Gene3D" id="3.10.180.10">
    <property type="entry name" value="2,3-Dihydroxybiphenyl 1,2-Dioxygenase, domain 1"/>
    <property type="match status" value="1"/>
</dbReference>
<comment type="caution">
    <text evidence="2">The sequence shown here is derived from an EMBL/GenBank/DDBJ whole genome shotgun (WGS) entry which is preliminary data.</text>
</comment>
<dbReference type="InterPro" id="IPR041581">
    <property type="entry name" value="Glyoxalase_6"/>
</dbReference>
<evidence type="ECO:0000313" key="2">
    <source>
        <dbReference type="EMBL" id="MBB5068059.1"/>
    </source>
</evidence>
<dbReference type="SUPFAM" id="SSF54593">
    <property type="entry name" value="Glyoxalase/Bleomycin resistance protein/Dihydroxybiphenyl dioxygenase"/>
    <property type="match status" value="1"/>
</dbReference>
<sequence length="189" mass="20570">MTGTGFTVEFATARPLLLARWWAQVLDWTVDTSAADPVVRPAGPGIPLLFAGAAREKSGKNGVHLDLRSESHDHERTMLLRLFNAGARFADIGQGEDVPWVVMTDPDGNELCLLEPRKSDVDTGAVHSVVIDSADPERDARRWTGTTSLIVVHREPHLVALHSPDRSGPYLEFLSATGPGTTLRVLPHP</sequence>
<dbReference type="InterPro" id="IPR029068">
    <property type="entry name" value="Glyas_Bleomycin-R_OHBP_Dase"/>
</dbReference>
<dbReference type="Pfam" id="PF18029">
    <property type="entry name" value="Glyoxalase_6"/>
    <property type="match status" value="1"/>
</dbReference>
<dbReference type="Proteomes" id="UP000580474">
    <property type="component" value="Unassembled WGS sequence"/>
</dbReference>
<gene>
    <name evidence="2" type="ORF">BJ969_001147</name>
</gene>
<dbReference type="PANTHER" id="PTHR35908">
    <property type="entry name" value="HYPOTHETICAL FUSION PROTEIN"/>
    <property type="match status" value="1"/>
</dbReference>